<reference evidence="5 6" key="1">
    <citation type="submission" date="2016-10" db="EMBL/GenBank/DDBJ databases">
        <title>Pseudoalteromonas amylolytica sp. nov., isolated from the surface seawater.</title>
        <authorList>
            <person name="Wu Y.-H."/>
            <person name="Cheng H."/>
            <person name="Jin X.-B."/>
            <person name="Wang C.-S."/>
            <person name="Xu X.-W."/>
        </authorList>
    </citation>
    <scope>NUCLEOTIDE SEQUENCE [LARGE SCALE GENOMIC DNA]</scope>
    <source>
        <strain evidence="5 6">JCM 12483</strain>
    </source>
</reference>
<keyword evidence="6" id="KW-1185">Reference proteome</keyword>
<dbReference type="PANTHER" id="PTHR10434">
    <property type="entry name" value="1-ACYL-SN-GLYCEROL-3-PHOSPHATE ACYLTRANSFERASE"/>
    <property type="match status" value="1"/>
</dbReference>
<comment type="pathway">
    <text evidence="1">Lipid metabolism.</text>
</comment>
<accession>A0A1S1N1W4</accession>
<evidence type="ECO:0000313" key="6">
    <source>
        <dbReference type="Proteomes" id="UP000180253"/>
    </source>
</evidence>
<dbReference type="AlphaFoldDB" id="A0A1S1N1W4"/>
<dbReference type="OrthoDB" id="9796839at2"/>
<comment type="caution">
    <text evidence="5">The sequence shown here is derived from an EMBL/GenBank/DDBJ whole genome shotgun (WGS) entry which is preliminary data.</text>
</comment>
<evidence type="ECO:0000256" key="2">
    <source>
        <dbReference type="ARBA" id="ARBA00022679"/>
    </source>
</evidence>
<dbReference type="Pfam" id="PF01553">
    <property type="entry name" value="Acyltransferase"/>
    <property type="match status" value="1"/>
</dbReference>
<name>A0A1S1N1W4_9GAMM</name>
<evidence type="ECO:0000259" key="4">
    <source>
        <dbReference type="SMART" id="SM00563"/>
    </source>
</evidence>
<evidence type="ECO:0000256" key="3">
    <source>
        <dbReference type="ARBA" id="ARBA00023315"/>
    </source>
</evidence>
<dbReference type="InterPro" id="IPR002123">
    <property type="entry name" value="Plipid/glycerol_acylTrfase"/>
</dbReference>
<dbReference type="PANTHER" id="PTHR10434:SF9">
    <property type="entry name" value="PHOSPHOLIPID_GLYCEROL ACYLTRANSFERASE DOMAIN-CONTAINING PROTEIN"/>
    <property type="match status" value="1"/>
</dbReference>
<sequence length="204" mass="22927">MTERKINEDLIKVPKQIPRTSGILSRKVGTAMLRILGWRISGEFPHYSKFVAAVAPHTSNWDFFVAISVKLSLGIEIKFLGKHSIFVGPIGWLLKKMGGIPVERNHAHGMVAQISDVFSHCDALILGIAPEGTRKKTPKWKTGFLHIAKSANVPVVPMALDYRKKEFVIMPALYIQGDIEQELQRFCKLFDKEMAKYPQQVSGD</sequence>
<keyword evidence="2 5" id="KW-0808">Transferase</keyword>
<dbReference type="RefSeq" id="WP_070993289.1">
    <property type="nucleotide sequence ID" value="NZ_CBCSHD010000004.1"/>
</dbReference>
<organism evidence="5 6">
    <name type="scientific">Pseudoalteromonas byunsanensis</name>
    <dbReference type="NCBI Taxonomy" id="327939"/>
    <lineage>
        <taxon>Bacteria</taxon>
        <taxon>Pseudomonadati</taxon>
        <taxon>Pseudomonadota</taxon>
        <taxon>Gammaproteobacteria</taxon>
        <taxon>Alteromonadales</taxon>
        <taxon>Pseudoalteromonadaceae</taxon>
        <taxon>Pseudoalteromonas</taxon>
    </lineage>
</organism>
<protein>
    <submittedName>
        <fullName evidence="5">Acyltransferase</fullName>
    </submittedName>
</protein>
<feature type="domain" description="Phospholipid/glycerol acyltransferase" evidence="4">
    <location>
        <begin position="51"/>
        <end position="163"/>
    </location>
</feature>
<proteinExistence type="predicted"/>
<dbReference type="SMART" id="SM00563">
    <property type="entry name" value="PlsC"/>
    <property type="match status" value="1"/>
</dbReference>
<dbReference type="GO" id="GO:0006654">
    <property type="term" value="P:phosphatidic acid biosynthetic process"/>
    <property type="evidence" value="ECO:0007669"/>
    <property type="project" value="TreeGrafter"/>
</dbReference>
<dbReference type="EMBL" id="MNAN01000035">
    <property type="protein sequence ID" value="OHU93997.1"/>
    <property type="molecule type" value="Genomic_DNA"/>
</dbReference>
<dbReference type="SUPFAM" id="SSF69593">
    <property type="entry name" value="Glycerol-3-phosphate (1)-acyltransferase"/>
    <property type="match status" value="1"/>
</dbReference>
<dbReference type="GO" id="GO:0003841">
    <property type="term" value="F:1-acylglycerol-3-phosphate O-acyltransferase activity"/>
    <property type="evidence" value="ECO:0007669"/>
    <property type="project" value="TreeGrafter"/>
</dbReference>
<evidence type="ECO:0000313" key="5">
    <source>
        <dbReference type="EMBL" id="OHU93997.1"/>
    </source>
</evidence>
<gene>
    <name evidence="5" type="ORF">BIW53_17405</name>
</gene>
<evidence type="ECO:0000256" key="1">
    <source>
        <dbReference type="ARBA" id="ARBA00005189"/>
    </source>
</evidence>
<dbReference type="STRING" id="327939.BIW53_17405"/>
<dbReference type="Proteomes" id="UP000180253">
    <property type="component" value="Unassembled WGS sequence"/>
</dbReference>
<keyword evidence="3 5" id="KW-0012">Acyltransferase</keyword>